<dbReference type="InterPro" id="IPR003593">
    <property type="entry name" value="AAA+_ATPase"/>
</dbReference>
<dbReference type="GO" id="GO:0000160">
    <property type="term" value="P:phosphorelay signal transduction system"/>
    <property type="evidence" value="ECO:0007669"/>
    <property type="project" value="UniProtKB-KW"/>
</dbReference>
<evidence type="ECO:0000256" key="4">
    <source>
        <dbReference type="ARBA" id="ARBA00023015"/>
    </source>
</evidence>
<sequence>MGGRNAMPRTQPVASPGCGAAIVEHGGRIAAHGLARSREVAACLADPEWMAALRGRRLATLATPRGRFLVLLMPLDEADLVVFSEAPGDAVLEFVAAVDFAWDIIEHVVTDAFDAMTVVDDRARVAYISPVHEAFFGLDRGGGIGRPVREVIENTRLDRVLATGKPEIGEIQRMRGAERVVSRIPIAREGRVVGAIGRVMFKGPQQVEALARHVNALQREVDFYRREAAALRGDAVGSLDDIVGESAAILRLKRDIAKLAPLDVPVLIHGESGTGKELVARALHALSPRRAAALVAVNGAALPASLVESELFGYAPGAFTGADRKGRKGRFEQAAGGTILLDEIGEMPPETQAKLLRVLQERTVERVGGEAPLPVDFRLVSATHCDLKRMVAEGRFRLDLFYRISPVVIEVPGLAERREDIPLLARHFLHELAQRHRRPEPELDPAAESLLRQADWPGNVRELRHVVERALIFAEGERLTPAAFPDVTAGPARPAPAAEPRGARLADSMAALEGAKIREAMLRNRGNKKRVAAELGISRTYLYKRLAEIDA</sequence>
<keyword evidence="11" id="KW-1185">Reference proteome</keyword>
<keyword evidence="1" id="KW-0547">Nucleotide-binding</keyword>
<dbReference type="InterPro" id="IPR058031">
    <property type="entry name" value="AAA_lid_NorR"/>
</dbReference>
<dbReference type="PROSITE" id="PS00676">
    <property type="entry name" value="SIGMA54_INTERACT_2"/>
    <property type="match status" value="1"/>
</dbReference>
<evidence type="ECO:0000256" key="3">
    <source>
        <dbReference type="ARBA" id="ARBA00023012"/>
    </source>
</evidence>
<dbReference type="GO" id="GO:0006355">
    <property type="term" value="P:regulation of DNA-templated transcription"/>
    <property type="evidence" value="ECO:0007669"/>
    <property type="project" value="InterPro"/>
</dbReference>
<feature type="domain" description="Sigma-54 factor interaction" evidence="9">
    <location>
        <begin position="242"/>
        <end position="472"/>
    </location>
</feature>
<keyword evidence="5 10" id="KW-0238">DNA-binding</keyword>
<dbReference type="SUPFAM" id="SSF52540">
    <property type="entry name" value="P-loop containing nucleoside triphosphate hydrolases"/>
    <property type="match status" value="1"/>
</dbReference>
<dbReference type="InterPro" id="IPR025944">
    <property type="entry name" value="Sigma_54_int_dom_CS"/>
</dbReference>
<keyword evidence="4" id="KW-0805">Transcription regulation</keyword>
<dbReference type="Pfam" id="PF00158">
    <property type="entry name" value="Sigma54_activat"/>
    <property type="match status" value="1"/>
</dbReference>
<dbReference type="Pfam" id="PF25601">
    <property type="entry name" value="AAA_lid_14"/>
    <property type="match status" value="1"/>
</dbReference>
<dbReference type="SUPFAM" id="SSF55785">
    <property type="entry name" value="PYP-like sensor domain (PAS domain)"/>
    <property type="match status" value="1"/>
</dbReference>
<reference evidence="10 11" key="1">
    <citation type="submission" date="2016-10" db="EMBL/GenBank/DDBJ databases">
        <authorList>
            <person name="de Groot N.N."/>
        </authorList>
    </citation>
    <scope>NUCLEOTIDE SEQUENCE [LARGE SCALE GENOMIC DNA]</scope>
    <source>
        <strain evidence="10 11">CPCC 100156</strain>
    </source>
</reference>
<dbReference type="PANTHER" id="PTHR32071">
    <property type="entry name" value="TRANSCRIPTIONAL REGULATORY PROTEIN"/>
    <property type="match status" value="1"/>
</dbReference>
<keyword evidence="6" id="KW-0010">Activator</keyword>
<evidence type="ECO:0000256" key="2">
    <source>
        <dbReference type="ARBA" id="ARBA00022840"/>
    </source>
</evidence>
<gene>
    <name evidence="10" type="ORF">SAMN04487779_10534</name>
</gene>
<protein>
    <submittedName>
        <fullName evidence="10">Transcriptional regulator containing PAS, AAA-type ATPase, and DNA-binding Fis domains</fullName>
    </submittedName>
</protein>
<dbReference type="GO" id="GO:0005524">
    <property type="term" value="F:ATP binding"/>
    <property type="evidence" value="ECO:0007669"/>
    <property type="project" value="UniProtKB-KW"/>
</dbReference>
<dbReference type="Gene3D" id="1.10.8.60">
    <property type="match status" value="1"/>
</dbReference>
<dbReference type="Proteomes" id="UP000198925">
    <property type="component" value="Unassembled WGS sequence"/>
</dbReference>
<dbReference type="STRING" id="938405.SAMN02927895_05705"/>
<evidence type="ECO:0000256" key="6">
    <source>
        <dbReference type="ARBA" id="ARBA00023159"/>
    </source>
</evidence>
<evidence type="ECO:0000259" key="9">
    <source>
        <dbReference type="PROSITE" id="PS50045"/>
    </source>
</evidence>
<keyword evidence="2" id="KW-0067">ATP-binding</keyword>
<dbReference type="InterPro" id="IPR002078">
    <property type="entry name" value="Sigma_54_int"/>
</dbReference>
<dbReference type="Gene3D" id="3.30.450.20">
    <property type="entry name" value="PAS domain"/>
    <property type="match status" value="1"/>
</dbReference>
<evidence type="ECO:0000313" key="10">
    <source>
        <dbReference type="EMBL" id="SDE54942.1"/>
    </source>
</evidence>
<dbReference type="AlphaFoldDB" id="A0A1G7DU54"/>
<dbReference type="CDD" id="cd00009">
    <property type="entry name" value="AAA"/>
    <property type="match status" value="1"/>
</dbReference>
<organism evidence="10 11">
    <name type="scientific">Belnapia rosea</name>
    <dbReference type="NCBI Taxonomy" id="938405"/>
    <lineage>
        <taxon>Bacteria</taxon>
        <taxon>Pseudomonadati</taxon>
        <taxon>Pseudomonadota</taxon>
        <taxon>Alphaproteobacteria</taxon>
        <taxon>Acetobacterales</taxon>
        <taxon>Roseomonadaceae</taxon>
        <taxon>Belnapia</taxon>
    </lineage>
</organism>
<dbReference type="InterPro" id="IPR035965">
    <property type="entry name" value="PAS-like_dom_sf"/>
</dbReference>
<dbReference type="Pfam" id="PF02954">
    <property type="entry name" value="HTH_8"/>
    <property type="match status" value="1"/>
</dbReference>
<dbReference type="EMBL" id="FMZX01000053">
    <property type="protein sequence ID" value="SDE54942.1"/>
    <property type="molecule type" value="Genomic_DNA"/>
</dbReference>
<dbReference type="InterPro" id="IPR025943">
    <property type="entry name" value="Sigma_54_int_dom_ATP-bd_2"/>
</dbReference>
<evidence type="ECO:0000256" key="7">
    <source>
        <dbReference type="ARBA" id="ARBA00023163"/>
    </source>
</evidence>
<dbReference type="Gene3D" id="3.40.50.300">
    <property type="entry name" value="P-loop containing nucleotide triphosphate hydrolases"/>
    <property type="match status" value="1"/>
</dbReference>
<accession>A0A1G7DU54</accession>
<evidence type="ECO:0000256" key="8">
    <source>
        <dbReference type="SAM" id="Coils"/>
    </source>
</evidence>
<dbReference type="InterPro" id="IPR009057">
    <property type="entry name" value="Homeodomain-like_sf"/>
</dbReference>
<evidence type="ECO:0000256" key="5">
    <source>
        <dbReference type="ARBA" id="ARBA00023125"/>
    </source>
</evidence>
<proteinExistence type="predicted"/>
<name>A0A1G7DU54_9PROT</name>
<evidence type="ECO:0000313" key="11">
    <source>
        <dbReference type="Proteomes" id="UP000198925"/>
    </source>
</evidence>
<dbReference type="FunFam" id="3.40.50.300:FF:000006">
    <property type="entry name" value="DNA-binding transcriptional regulator NtrC"/>
    <property type="match status" value="1"/>
</dbReference>
<keyword evidence="7" id="KW-0804">Transcription</keyword>
<evidence type="ECO:0000256" key="1">
    <source>
        <dbReference type="ARBA" id="ARBA00022741"/>
    </source>
</evidence>
<dbReference type="InterPro" id="IPR027417">
    <property type="entry name" value="P-loop_NTPase"/>
</dbReference>
<dbReference type="PROSITE" id="PS00675">
    <property type="entry name" value="SIGMA54_INTERACT_1"/>
    <property type="match status" value="1"/>
</dbReference>
<dbReference type="SMART" id="SM00382">
    <property type="entry name" value="AAA"/>
    <property type="match status" value="1"/>
</dbReference>
<dbReference type="InterPro" id="IPR025662">
    <property type="entry name" value="Sigma_54_int_dom_ATP-bd_1"/>
</dbReference>
<dbReference type="PANTHER" id="PTHR32071:SF57">
    <property type="entry name" value="C4-DICARBOXYLATE TRANSPORT TRANSCRIPTIONAL REGULATORY PROTEIN DCTD"/>
    <property type="match status" value="1"/>
</dbReference>
<dbReference type="PROSITE" id="PS50045">
    <property type="entry name" value="SIGMA54_INTERACT_4"/>
    <property type="match status" value="1"/>
</dbReference>
<feature type="coiled-coil region" evidence="8">
    <location>
        <begin position="207"/>
        <end position="234"/>
    </location>
</feature>
<dbReference type="InterPro" id="IPR002197">
    <property type="entry name" value="HTH_Fis"/>
</dbReference>
<keyword evidence="8" id="KW-0175">Coiled coil</keyword>
<dbReference type="Gene3D" id="1.10.10.60">
    <property type="entry name" value="Homeodomain-like"/>
    <property type="match status" value="1"/>
</dbReference>
<dbReference type="PROSITE" id="PS00688">
    <property type="entry name" value="SIGMA54_INTERACT_3"/>
    <property type="match status" value="1"/>
</dbReference>
<dbReference type="SUPFAM" id="SSF46689">
    <property type="entry name" value="Homeodomain-like"/>
    <property type="match status" value="1"/>
</dbReference>
<dbReference type="GO" id="GO:0043565">
    <property type="term" value="F:sequence-specific DNA binding"/>
    <property type="evidence" value="ECO:0007669"/>
    <property type="project" value="InterPro"/>
</dbReference>
<keyword evidence="3" id="KW-0902">Two-component regulatory system</keyword>